<feature type="domain" description="Carbohydrate kinase PfkB" evidence="4">
    <location>
        <begin position="25"/>
        <end position="289"/>
    </location>
</feature>
<evidence type="ECO:0000313" key="6">
    <source>
        <dbReference type="Proteomes" id="UP000464378"/>
    </source>
</evidence>
<reference evidence="5" key="1">
    <citation type="submission" date="2019-04" db="EMBL/GenBank/DDBJ databases">
        <authorList>
            <consortium name="Science for Life Laboratories"/>
        </authorList>
    </citation>
    <scope>NUCLEOTIDE SEQUENCE</scope>
    <source>
        <strain evidence="5">MBLW1</strain>
    </source>
</reference>
<keyword evidence="2" id="KW-0808">Transferase</keyword>
<dbReference type="PANTHER" id="PTHR43085:SF57">
    <property type="entry name" value="CARBOHYDRATE KINASE PFKB DOMAIN-CONTAINING PROTEIN"/>
    <property type="match status" value="1"/>
</dbReference>
<dbReference type="PANTHER" id="PTHR43085">
    <property type="entry name" value="HEXOKINASE FAMILY MEMBER"/>
    <property type="match status" value="1"/>
</dbReference>
<accession>A0A6C2YM27</accession>
<dbReference type="PROSITE" id="PS00583">
    <property type="entry name" value="PFKB_KINASES_1"/>
    <property type="match status" value="1"/>
</dbReference>
<dbReference type="InterPro" id="IPR011611">
    <property type="entry name" value="PfkB_dom"/>
</dbReference>
<dbReference type="SUPFAM" id="SSF53613">
    <property type="entry name" value="Ribokinase-like"/>
    <property type="match status" value="1"/>
</dbReference>
<dbReference type="EMBL" id="LR586016">
    <property type="protein sequence ID" value="VIP02135.1"/>
    <property type="molecule type" value="Genomic_DNA"/>
</dbReference>
<dbReference type="GO" id="GO:0016301">
    <property type="term" value="F:kinase activity"/>
    <property type="evidence" value="ECO:0007669"/>
    <property type="project" value="UniProtKB-KW"/>
</dbReference>
<dbReference type="InterPro" id="IPR029056">
    <property type="entry name" value="Ribokinase-like"/>
</dbReference>
<evidence type="ECO:0000256" key="1">
    <source>
        <dbReference type="ARBA" id="ARBA00010688"/>
    </source>
</evidence>
<comment type="similarity">
    <text evidence="1">Belongs to the carbohydrate kinase PfkB family.</text>
</comment>
<organism evidence="5">
    <name type="scientific">Tuwongella immobilis</name>
    <dbReference type="NCBI Taxonomy" id="692036"/>
    <lineage>
        <taxon>Bacteria</taxon>
        <taxon>Pseudomonadati</taxon>
        <taxon>Planctomycetota</taxon>
        <taxon>Planctomycetia</taxon>
        <taxon>Gemmatales</taxon>
        <taxon>Gemmataceae</taxon>
        <taxon>Tuwongella</taxon>
    </lineage>
</organism>
<gene>
    <name evidence="5" type="ORF">GMBLW1_18250</name>
</gene>
<evidence type="ECO:0000259" key="4">
    <source>
        <dbReference type="Pfam" id="PF00294"/>
    </source>
</evidence>
<evidence type="ECO:0000256" key="2">
    <source>
        <dbReference type="ARBA" id="ARBA00022679"/>
    </source>
</evidence>
<evidence type="ECO:0000256" key="3">
    <source>
        <dbReference type="ARBA" id="ARBA00022777"/>
    </source>
</evidence>
<dbReference type="EMBL" id="LR593887">
    <property type="protein sequence ID" value="VTS00491.1"/>
    <property type="molecule type" value="Genomic_DNA"/>
</dbReference>
<dbReference type="KEGG" id="tim:GMBLW1_18250"/>
<keyword evidence="6" id="KW-1185">Reference proteome</keyword>
<dbReference type="AlphaFoldDB" id="A0A6C2YM27"/>
<dbReference type="Gene3D" id="3.40.1190.20">
    <property type="match status" value="1"/>
</dbReference>
<dbReference type="FunCoup" id="A0A6C2YM27">
    <property type="interactions" value="448"/>
</dbReference>
<protein>
    <recommendedName>
        <fullName evidence="4">Carbohydrate kinase PfkB domain-containing protein</fullName>
    </recommendedName>
</protein>
<dbReference type="InParanoid" id="A0A6C2YM27"/>
<evidence type="ECO:0000313" key="5">
    <source>
        <dbReference type="EMBL" id="VIP02135.1"/>
    </source>
</evidence>
<dbReference type="Pfam" id="PF00294">
    <property type="entry name" value="PfkB"/>
    <property type="match status" value="1"/>
</dbReference>
<keyword evidence="3 5" id="KW-0418">Kinase</keyword>
<sequence>MDRKPPCILAIGEMLWDELPSGAMPGGAPLNFAWHCHQLGAEVVLISRVGADERGDALRELLQSWRISDRWLQTDATRPTGRVEVRLSASGEPSYSILENVAYDAIEWPPLDSEIWARVDAISYGTLAQRSPQSQSAIQFGLAHANPRLRICDLNLRPPFVDARTVQASIQAANWLKLNEMELPNVAEMLGLPGHSPDDWVLELQRREPQLQLVVQTLGEAGCRLWANGQSWQIPGVSVPVVDTVGAGDAFTAALWIRRWHGADWPIAALHATQYAALVVQHPGGTPRIPNTDFPWNQVRS</sequence>
<dbReference type="InterPro" id="IPR002173">
    <property type="entry name" value="Carboh/pur_kinase_PfkB_CS"/>
</dbReference>
<dbReference type="Proteomes" id="UP000464378">
    <property type="component" value="Chromosome"/>
</dbReference>
<dbReference type="CDD" id="cd01167">
    <property type="entry name" value="bac_FRK"/>
    <property type="match status" value="1"/>
</dbReference>
<dbReference type="InterPro" id="IPR050306">
    <property type="entry name" value="PfkB_Carbo_kinase"/>
</dbReference>
<name>A0A6C2YM27_9BACT</name>
<dbReference type="RefSeq" id="WP_162657338.1">
    <property type="nucleotide sequence ID" value="NZ_LR593887.1"/>
</dbReference>
<proteinExistence type="inferred from homology"/>